<dbReference type="Gene3D" id="3.80.10.10">
    <property type="entry name" value="Ribonuclease Inhibitor"/>
    <property type="match status" value="1"/>
</dbReference>
<dbReference type="InterPro" id="IPR001611">
    <property type="entry name" value="Leu-rich_rpt"/>
</dbReference>
<dbReference type="EMBL" id="JXTC01000012">
    <property type="protein sequence ID" value="POO00611.1"/>
    <property type="molecule type" value="Genomic_DNA"/>
</dbReference>
<dbReference type="InterPro" id="IPR032675">
    <property type="entry name" value="LRR_dom_sf"/>
</dbReference>
<comment type="caution">
    <text evidence="1">The sequence shown here is derived from an EMBL/GenBank/DDBJ whole genome shotgun (WGS) entry which is preliminary data.</text>
</comment>
<dbReference type="SUPFAM" id="SSF52058">
    <property type="entry name" value="L domain-like"/>
    <property type="match status" value="1"/>
</dbReference>
<dbReference type="STRING" id="63057.A0A2P5FS60"/>
<accession>A0A2P5FS60</accession>
<dbReference type="Pfam" id="PF00560">
    <property type="entry name" value="LRR_1"/>
    <property type="match status" value="3"/>
</dbReference>
<dbReference type="InParanoid" id="A0A2P5FS60"/>
<dbReference type="AlphaFoldDB" id="A0A2P5FS60"/>
<sequence>MNLSNNNFSGKIPNPSAKFTNFPKIYMSFNHFKGLVPYFLFEVAALHLLCNRFSKLNAICDFNNDSLLSFLDISSNQLFVELPDCWMGFKELHVLLLANNKLSGKIPISIGSLTQIKTLHLGNDNLSAQLPSSLKHSET</sequence>
<dbReference type="PANTHER" id="PTHR48065:SF11">
    <property type="entry name" value="OS11G0213300 PROTEIN"/>
    <property type="match status" value="1"/>
</dbReference>
<organism evidence="1 2">
    <name type="scientific">Trema orientale</name>
    <name type="common">Charcoal tree</name>
    <name type="synonym">Celtis orientalis</name>
    <dbReference type="NCBI Taxonomy" id="63057"/>
    <lineage>
        <taxon>Eukaryota</taxon>
        <taxon>Viridiplantae</taxon>
        <taxon>Streptophyta</taxon>
        <taxon>Embryophyta</taxon>
        <taxon>Tracheophyta</taxon>
        <taxon>Spermatophyta</taxon>
        <taxon>Magnoliopsida</taxon>
        <taxon>eudicotyledons</taxon>
        <taxon>Gunneridae</taxon>
        <taxon>Pentapetalae</taxon>
        <taxon>rosids</taxon>
        <taxon>fabids</taxon>
        <taxon>Rosales</taxon>
        <taxon>Cannabaceae</taxon>
        <taxon>Trema</taxon>
    </lineage>
</organism>
<dbReference type="PANTHER" id="PTHR48065">
    <property type="entry name" value="OS10G0469600 PROTEIN"/>
    <property type="match status" value="1"/>
</dbReference>
<dbReference type="OrthoDB" id="1435034at2759"/>
<proteinExistence type="predicted"/>
<dbReference type="Proteomes" id="UP000237000">
    <property type="component" value="Unassembled WGS sequence"/>
</dbReference>
<evidence type="ECO:0000313" key="1">
    <source>
        <dbReference type="EMBL" id="POO00611.1"/>
    </source>
</evidence>
<reference evidence="2" key="1">
    <citation type="submission" date="2016-06" db="EMBL/GenBank/DDBJ databases">
        <title>Parallel loss of symbiosis genes in relatives of nitrogen-fixing non-legume Parasponia.</title>
        <authorList>
            <person name="Van Velzen R."/>
            <person name="Holmer R."/>
            <person name="Bu F."/>
            <person name="Rutten L."/>
            <person name="Van Zeijl A."/>
            <person name="Liu W."/>
            <person name="Santuari L."/>
            <person name="Cao Q."/>
            <person name="Sharma T."/>
            <person name="Shen D."/>
            <person name="Roswanjaya Y."/>
            <person name="Wardhani T."/>
            <person name="Kalhor M.S."/>
            <person name="Jansen J."/>
            <person name="Van den Hoogen J."/>
            <person name="Gungor B."/>
            <person name="Hartog M."/>
            <person name="Hontelez J."/>
            <person name="Verver J."/>
            <person name="Yang W.-C."/>
            <person name="Schijlen E."/>
            <person name="Repin R."/>
            <person name="Schilthuizen M."/>
            <person name="Schranz E."/>
            <person name="Heidstra R."/>
            <person name="Miyata K."/>
            <person name="Fedorova E."/>
            <person name="Kohlen W."/>
            <person name="Bisseling T."/>
            <person name="Smit S."/>
            <person name="Geurts R."/>
        </authorList>
    </citation>
    <scope>NUCLEOTIDE SEQUENCE [LARGE SCALE GENOMIC DNA]</scope>
    <source>
        <strain evidence="2">cv. RG33-2</strain>
    </source>
</reference>
<name>A0A2P5FS60_TREOI</name>
<keyword evidence="2" id="KW-1185">Reference proteome</keyword>
<gene>
    <name evidence="1" type="ORF">TorRG33x02_036850</name>
</gene>
<evidence type="ECO:0000313" key="2">
    <source>
        <dbReference type="Proteomes" id="UP000237000"/>
    </source>
</evidence>
<protein>
    <submittedName>
        <fullName evidence="1">LRR domain containing protein</fullName>
    </submittedName>
</protein>